<dbReference type="Gene3D" id="1.20.1250.20">
    <property type="entry name" value="MFS general substrate transporter like domains"/>
    <property type="match status" value="1"/>
</dbReference>
<dbReference type="CDD" id="cd17324">
    <property type="entry name" value="MFS_NepI_like"/>
    <property type="match status" value="1"/>
</dbReference>
<reference evidence="9" key="1">
    <citation type="journal article" date="2019" name="Int. J. Syst. Evol. Microbiol.">
        <title>The Global Catalogue of Microorganisms (GCM) 10K type strain sequencing project: providing services to taxonomists for standard genome sequencing and annotation.</title>
        <authorList>
            <consortium name="The Broad Institute Genomics Platform"/>
            <consortium name="The Broad Institute Genome Sequencing Center for Infectious Disease"/>
            <person name="Wu L."/>
            <person name="Ma J."/>
        </authorList>
    </citation>
    <scope>NUCLEOTIDE SEQUENCE [LARGE SCALE GENOMIC DNA]</scope>
    <source>
        <strain evidence="9">NBRC 112416</strain>
    </source>
</reference>
<protein>
    <submittedName>
        <fullName evidence="8">Permease</fullName>
    </submittedName>
</protein>
<dbReference type="InterPro" id="IPR011701">
    <property type="entry name" value="MFS"/>
</dbReference>
<feature type="transmembrane region" description="Helical" evidence="6">
    <location>
        <begin position="158"/>
        <end position="181"/>
    </location>
</feature>
<feature type="transmembrane region" description="Helical" evidence="6">
    <location>
        <begin position="354"/>
        <end position="374"/>
    </location>
</feature>
<keyword evidence="3 6" id="KW-0812">Transmembrane</keyword>
<dbReference type="Pfam" id="PF07690">
    <property type="entry name" value="MFS_1"/>
    <property type="match status" value="1"/>
</dbReference>
<dbReference type="PANTHER" id="PTHR43124">
    <property type="entry name" value="PURINE EFFLUX PUMP PBUE"/>
    <property type="match status" value="1"/>
</dbReference>
<evidence type="ECO:0000256" key="4">
    <source>
        <dbReference type="ARBA" id="ARBA00022989"/>
    </source>
</evidence>
<feature type="transmembrane region" description="Helical" evidence="6">
    <location>
        <begin position="293"/>
        <end position="311"/>
    </location>
</feature>
<evidence type="ECO:0000256" key="1">
    <source>
        <dbReference type="ARBA" id="ARBA00004651"/>
    </source>
</evidence>
<feature type="transmembrane region" description="Helical" evidence="6">
    <location>
        <begin position="236"/>
        <end position="255"/>
    </location>
</feature>
<dbReference type="EMBL" id="BSNS01000011">
    <property type="protein sequence ID" value="GLQ55521.1"/>
    <property type="molecule type" value="Genomic_DNA"/>
</dbReference>
<feature type="transmembrane region" description="Helical" evidence="6">
    <location>
        <begin position="131"/>
        <end position="152"/>
    </location>
</feature>
<dbReference type="InterPro" id="IPR036259">
    <property type="entry name" value="MFS_trans_sf"/>
</dbReference>
<comment type="subcellular location">
    <subcellularLocation>
        <location evidence="1">Cell membrane</location>
        <topology evidence="1">Multi-pass membrane protein</topology>
    </subcellularLocation>
</comment>
<dbReference type="PANTHER" id="PTHR43124:SF5">
    <property type="entry name" value="PURINE RIBONUCLEOSIDE EFFLUX PUMP NEPI"/>
    <property type="match status" value="1"/>
</dbReference>
<sequence length="383" mass="38481">MGIWLAVLSMSFATFAIVSAEFLPAGLLTPMAADLGISEGLAGQAVTATAVVGAVAALFANVVIGRLDRKLVLIALSLLTVASNLMAAFADSFVMLLIARAALGIALSGFWSLSSAVVARLVGINALGRGMSIIFVGVSLATIAAPSVGALVSDLFGWRMAMFLAAGAAVIATAVQVFALPRLPAAASNNLISILRLTGRRGVQLGLLAVLLVAGGHFAGFVYVRAFLEQVTQMSPAMVAMTLLAFGIANFFGNLVGGAIADRNQRLGLATVGTLMGLSALALAFFGTNAIPAAGLAAIWGFAFGAGPIVLQTGLAQAASDDLEGVGSLIVVLFQVSIATGAIVGGLLVDNLGVAYAIGFTGIMALGAVGLAAAPRRQVVPAE</sequence>
<evidence type="ECO:0000256" key="2">
    <source>
        <dbReference type="ARBA" id="ARBA00022475"/>
    </source>
</evidence>
<feature type="domain" description="Major facilitator superfamily (MFS) profile" evidence="7">
    <location>
        <begin position="1"/>
        <end position="377"/>
    </location>
</feature>
<feature type="transmembrane region" description="Helical" evidence="6">
    <location>
        <begin position="267"/>
        <end position="287"/>
    </location>
</feature>
<evidence type="ECO:0000259" key="7">
    <source>
        <dbReference type="PROSITE" id="PS50850"/>
    </source>
</evidence>
<keyword evidence="2" id="KW-1003">Cell membrane</keyword>
<feature type="transmembrane region" description="Helical" evidence="6">
    <location>
        <begin position="71"/>
        <end position="90"/>
    </location>
</feature>
<feature type="transmembrane region" description="Helical" evidence="6">
    <location>
        <begin position="323"/>
        <end position="348"/>
    </location>
</feature>
<evidence type="ECO:0000313" key="8">
    <source>
        <dbReference type="EMBL" id="GLQ55521.1"/>
    </source>
</evidence>
<evidence type="ECO:0000256" key="5">
    <source>
        <dbReference type="ARBA" id="ARBA00023136"/>
    </source>
</evidence>
<keyword evidence="9" id="KW-1185">Reference proteome</keyword>
<keyword evidence="4 6" id="KW-1133">Transmembrane helix</keyword>
<dbReference type="SUPFAM" id="SSF103473">
    <property type="entry name" value="MFS general substrate transporter"/>
    <property type="match status" value="1"/>
</dbReference>
<dbReference type="PROSITE" id="PS50850">
    <property type="entry name" value="MFS"/>
    <property type="match status" value="1"/>
</dbReference>
<keyword evidence="5 6" id="KW-0472">Membrane</keyword>
<dbReference type="InterPro" id="IPR020846">
    <property type="entry name" value="MFS_dom"/>
</dbReference>
<dbReference type="InterPro" id="IPR050189">
    <property type="entry name" value="MFS_Efflux_Transporters"/>
</dbReference>
<name>A0ABQ5W6E7_9HYPH</name>
<accession>A0ABQ5W6E7</accession>
<proteinExistence type="predicted"/>
<dbReference type="Proteomes" id="UP001156691">
    <property type="component" value="Unassembled WGS sequence"/>
</dbReference>
<feature type="transmembrane region" description="Helical" evidence="6">
    <location>
        <begin position="44"/>
        <end position="64"/>
    </location>
</feature>
<evidence type="ECO:0000256" key="3">
    <source>
        <dbReference type="ARBA" id="ARBA00022692"/>
    </source>
</evidence>
<gene>
    <name evidence="8" type="ORF">GCM10010862_27800</name>
</gene>
<feature type="transmembrane region" description="Helical" evidence="6">
    <location>
        <begin position="202"/>
        <end position="224"/>
    </location>
</feature>
<organism evidence="8 9">
    <name type="scientific">Devosia nitrariae</name>
    <dbReference type="NCBI Taxonomy" id="2071872"/>
    <lineage>
        <taxon>Bacteria</taxon>
        <taxon>Pseudomonadati</taxon>
        <taxon>Pseudomonadota</taxon>
        <taxon>Alphaproteobacteria</taxon>
        <taxon>Hyphomicrobiales</taxon>
        <taxon>Devosiaceae</taxon>
        <taxon>Devosia</taxon>
    </lineage>
</organism>
<feature type="transmembrane region" description="Helical" evidence="6">
    <location>
        <begin position="96"/>
        <end position="119"/>
    </location>
</feature>
<evidence type="ECO:0000313" key="9">
    <source>
        <dbReference type="Proteomes" id="UP001156691"/>
    </source>
</evidence>
<evidence type="ECO:0000256" key="6">
    <source>
        <dbReference type="SAM" id="Phobius"/>
    </source>
</evidence>
<comment type="caution">
    <text evidence="8">The sequence shown here is derived from an EMBL/GenBank/DDBJ whole genome shotgun (WGS) entry which is preliminary data.</text>
</comment>